<dbReference type="GO" id="GO:0015020">
    <property type="term" value="F:glucuronosyltransferase activity"/>
    <property type="evidence" value="ECO:0007669"/>
    <property type="project" value="TreeGrafter"/>
</dbReference>
<evidence type="ECO:0000256" key="16">
    <source>
        <dbReference type="ARBA" id="ARBA00038468"/>
    </source>
</evidence>
<dbReference type="AlphaFoldDB" id="A0A671UGI2"/>
<evidence type="ECO:0000256" key="1">
    <source>
        <dbReference type="ARBA" id="ARBA00001936"/>
    </source>
</evidence>
<dbReference type="FunFam" id="3.90.550.10:FF:000229">
    <property type="entry name" value="Glycosyltransferase-like protein LARGE"/>
    <property type="match status" value="1"/>
</dbReference>
<comment type="cofactor">
    <cofactor evidence="1">
        <name>Mn(2+)</name>
        <dbReference type="ChEBI" id="CHEBI:29035"/>
    </cofactor>
</comment>
<comment type="similarity">
    <text evidence="16">In the C-terminal section; belongs to the glycosyltransferase 49 family.</text>
</comment>
<dbReference type="InterPro" id="IPR051292">
    <property type="entry name" value="Xyl/GlcA_transferase"/>
</dbReference>
<sequence>MQHQTFAATPPSFTAAPHLYCSTYFTAAPPSLLHHLHCSTTPLLQHHLYCCTTFTAAPPFTAAPLLLLHHPLLLQHDLYCNTTFTATPPLLCLHPQCERVDADSARLLSPQLIHVACVCAGHNASRDVVTLVKSVLFHRRNPLHFHFITDTVANRILSSLFQSWMVPSVQVSFYDADELKSEVSWIPNKHYSGIYGLMKLTLTKALPSDLSKVIVLDTDITFATDIAELWGIFRKFTDKQVIGLVENQSDWYLGNLWKNHKPWPALGRGFNTGVILLYLERLRRIGWEQMWRLTAERELMSMLSTSLADQDIFNAFIKQNPVLVHQLPCFWNVQLSDHTRSEQCYTEVSDLKVIHWNSPKKLRVKNKHVEFFRNLYLTFLEYDGNLLRRELFGCPSQASPETVQLQAALEELDEDDQCYDFRRERLTVHRVHLYFLQYEYTPTEDDTDVTLVAQLSMDRLQMLEAICKHWEGPISLALYMSDAEAQQFLRYAQASEVLKNRKNVGYHIVYKEGQFYPVNLVRNVALKNANTPYVFLTDVDFLPMYGLYDYLSRKSVVQLDMAHTKKALVVPAFETLRYRLSFPKSKAELLSMLDMGTLYTFRYHVWPKGHAPTNYAKWRTATTPYKVEWEPDFEPYVVVRRDCPEYDQRFVGFGWNKVSHVMELDAQEYDLMVLPNAFMIHMPHAPSFDISKFRSSSSYRNCLNTLKDEFHQDLSRKYGSAALKYLTAQRNI</sequence>
<dbReference type="Pfam" id="PF13896">
    <property type="entry name" value="Glyco_transf_49"/>
    <property type="match status" value="1"/>
</dbReference>
<dbReference type="PANTHER" id="PTHR12270">
    <property type="entry name" value="GLYCOSYLTRANSFERASE-RELATED"/>
    <property type="match status" value="1"/>
</dbReference>
<evidence type="ECO:0000256" key="3">
    <source>
        <dbReference type="ARBA" id="ARBA00004922"/>
    </source>
</evidence>
<evidence type="ECO:0000256" key="11">
    <source>
        <dbReference type="ARBA" id="ARBA00023136"/>
    </source>
</evidence>
<evidence type="ECO:0000313" key="21">
    <source>
        <dbReference type="Ensembl" id="ENSSAUP00010013486.1"/>
    </source>
</evidence>
<keyword evidence="7" id="KW-0479">Metal-binding</keyword>
<evidence type="ECO:0000256" key="9">
    <source>
        <dbReference type="ARBA" id="ARBA00022989"/>
    </source>
</evidence>
<evidence type="ECO:0000256" key="18">
    <source>
        <dbReference type="ARBA" id="ARBA00048091"/>
    </source>
</evidence>
<protein>
    <submittedName>
        <fullName evidence="21">LARGE xylosyl- and glucuronyltransferase 2</fullName>
    </submittedName>
</protein>
<comment type="catalytic activity">
    <reaction evidence="20">
        <text>3-O-[beta-D-GlcA-(1-&gt;3)-beta-D-Xyl-(1-&gt;4)-Rib-ol-P-Rib-ol-P-3-beta-D-GalNAc-(1-&gt;3)-beta-D-GlcNAc-(1-&gt;4)-(O-6-P-alpha-D-Man)]-Thr-[protein] + UDP-alpha-D-xylose = 3-O-[alpha-D-Xyl-(1-&gt;3)-beta-D-GlcA-(1-&gt;4)-beta-D-Xyl-(1-&gt;4)-Rib-ol-P-Rib-ol-P-3-beta-D-GalNAc-(1-&gt;3)-beta-D-GlcNAc-(1-&gt;4)-(O-6-P-alpha-D-Man)]-Thr-[protein] + UDP + H(+)</text>
        <dbReference type="Rhea" id="RHEA:57336"/>
        <dbReference type="Rhea" id="RHEA-COMP:17482"/>
        <dbReference type="Rhea" id="RHEA-COMP:17483"/>
        <dbReference type="ChEBI" id="CHEBI:15378"/>
        <dbReference type="ChEBI" id="CHEBI:57632"/>
        <dbReference type="ChEBI" id="CHEBI:58223"/>
        <dbReference type="ChEBI" id="CHEBI:177336"/>
        <dbReference type="ChEBI" id="CHEBI:177352"/>
    </reaction>
    <physiologicalReaction direction="left-to-right" evidence="20">
        <dbReference type="Rhea" id="RHEA:57337"/>
    </physiologicalReaction>
</comment>
<organism evidence="21 22">
    <name type="scientific">Sparus aurata</name>
    <name type="common">Gilthead sea bream</name>
    <dbReference type="NCBI Taxonomy" id="8175"/>
    <lineage>
        <taxon>Eukaryota</taxon>
        <taxon>Metazoa</taxon>
        <taxon>Chordata</taxon>
        <taxon>Craniata</taxon>
        <taxon>Vertebrata</taxon>
        <taxon>Euteleostomi</taxon>
        <taxon>Actinopterygii</taxon>
        <taxon>Neopterygii</taxon>
        <taxon>Teleostei</taxon>
        <taxon>Neoteleostei</taxon>
        <taxon>Acanthomorphata</taxon>
        <taxon>Eupercaria</taxon>
        <taxon>Spariformes</taxon>
        <taxon>Sparidae</taxon>
        <taxon>Sparus</taxon>
    </lineage>
</organism>
<evidence type="ECO:0000256" key="6">
    <source>
        <dbReference type="ARBA" id="ARBA00022692"/>
    </source>
</evidence>
<comment type="catalytic activity">
    <reaction evidence="19">
        <text>3-O-{(1-&gt;[3)-alpha-D-Xyl-(1-&gt;3)-beta-D-GlcA-(1-&gt;](n)-4)-beta-D-Xyl-(1-&gt;4)-Rib-ol-P-Rib-ol-P-3-beta-D-GalNAc-(1-&gt;3)-beta-D-GlcNAc-(1-&gt;4)-O-6-P-alpha-D-Man}-L-Thr-[protein] + UDP-alpha-D-glucuronate = 3-O-{beta-D-GlcA-(1-&gt;[3)-alpha-D-Xyl-(1-&gt;3)-beta-D-GlcA-(1-&gt;](n)-4)-beta-D-Xyl-(1-&gt;4)-Rib-ol-P-Rib-ol-P-3-beta-D-GalNAc-(1-&gt;3)-beta-D-GlcNAc-(1-&gt;4)-O-6-P-alpha-D-Man}-L-Thr-[protein] + UDP + H(+)</text>
        <dbReference type="Rhea" id="RHEA:67924"/>
        <dbReference type="Rhea" id="RHEA-COMP:17484"/>
        <dbReference type="Rhea" id="RHEA-COMP:17486"/>
        <dbReference type="ChEBI" id="CHEBI:15378"/>
        <dbReference type="ChEBI" id="CHEBI:58052"/>
        <dbReference type="ChEBI" id="CHEBI:58223"/>
        <dbReference type="ChEBI" id="CHEBI:177354"/>
        <dbReference type="ChEBI" id="CHEBI:177355"/>
    </reaction>
    <physiologicalReaction direction="left-to-right" evidence="19">
        <dbReference type="Rhea" id="RHEA:67925"/>
    </physiologicalReaction>
</comment>
<keyword evidence="4" id="KW-0328">Glycosyltransferase</keyword>
<evidence type="ECO:0000256" key="14">
    <source>
        <dbReference type="ARBA" id="ARBA00023268"/>
    </source>
</evidence>
<keyword evidence="10" id="KW-0333">Golgi apparatus</keyword>
<evidence type="ECO:0000256" key="17">
    <source>
        <dbReference type="ARBA" id="ARBA00045795"/>
    </source>
</evidence>
<dbReference type="Gene3D" id="3.90.550.10">
    <property type="entry name" value="Spore Coat Polysaccharide Biosynthesis Protein SpsA, Chain A"/>
    <property type="match status" value="1"/>
</dbReference>
<dbReference type="SUPFAM" id="SSF53448">
    <property type="entry name" value="Nucleotide-diphospho-sugar transferases"/>
    <property type="match status" value="1"/>
</dbReference>
<dbReference type="FunFam" id="3.90.550.10:FF:000016">
    <property type="entry name" value="LARGE xylosyl- and glucuronyltransferase 2"/>
    <property type="match status" value="1"/>
</dbReference>
<keyword evidence="9" id="KW-1133">Transmembrane helix</keyword>
<evidence type="ECO:0000256" key="15">
    <source>
        <dbReference type="ARBA" id="ARBA00038461"/>
    </source>
</evidence>
<evidence type="ECO:0000256" key="5">
    <source>
        <dbReference type="ARBA" id="ARBA00022679"/>
    </source>
</evidence>
<reference evidence="21" key="1">
    <citation type="submission" date="2021-04" db="EMBL/GenBank/DDBJ databases">
        <authorList>
            <consortium name="Wellcome Sanger Institute Data Sharing"/>
        </authorList>
    </citation>
    <scope>NUCLEOTIDE SEQUENCE [LARGE SCALE GENOMIC DNA]</scope>
</reference>
<keyword evidence="5" id="KW-0808">Transferase</keyword>
<reference evidence="21" key="2">
    <citation type="submission" date="2025-08" db="UniProtKB">
        <authorList>
            <consortium name="Ensembl"/>
        </authorList>
    </citation>
    <scope>IDENTIFICATION</scope>
</reference>
<dbReference type="GO" id="GO:0046872">
    <property type="term" value="F:metal ion binding"/>
    <property type="evidence" value="ECO:0007669"/>
    <property type="project" value="UniProtKB-KW"/>
</dbReference>
<comment type="function">
    <text evidence="17">Bifunctional glycosyltransferase with both alpha-1,3-xylosyltransferase and beta-1,3-glucuronyltransferase activities involved in the maturation of alpha-dystroglycan (DAG1) by glycosylation leading to DAG1 binding to laminin G-like domain-containing extracellular proteins with high affinity and in a phosphorylated-O-mannosyl trisaccharide dependent manner. Elongates the glucuronyl-beta-1,4-xylose-beta disaccharide primer structure by adding repeating units [-3-Xylose-alpha-1,3-GlcA-beta-1-] to produce a heteropolysaccharide. Supports the maturation of DAG1 more effectively than LARGE1. In addition, can modify both heparan sulfate (HS)- and chondroitin/dermatan sulfate (CS/DS)-proteoglycans (PGs), namely GPC4, with a glycosaminoglycan (GAG)-like polysaccharide composed of xylose and glucuronic acid to confer laminin binding.</text>
</comment>
<keyword evidence="8" id="KW-0735">Signal-anchor</keyword>
<dbReference type="CDD" id="cd06431">
    <property type="entry name" value="GT8_LARGE_C"/>
    <property type="match status" value="1"/>
</dbReference>
<evidence type="ECO:0000256" key="20">
    <source>
        <dbReference type="ARBA" id="ARBA00049472"/>
    </source>
</evidence>
<dbReference type="InterPro" id="IPR002495">
    <property type="entry name" value="Glyco_trans_8"/>
</dbReference>
<evidence type="ECO:0000256" key="13">
    <source>
        <dbReference type="ARBA" id="ARBA00023211"/>
    </source>
</evidence>
<dbReference type="GeneTree" id="ENSGT00940000158758"/>
<accession>A0A671UGI2</accession>
<keyword evidence="11" id="KW-0472">Membrane</keyword>
<keyword evidence="13" id="KW-0464">Manganese</keyword>
<keyword evidence="12" id="KW-0325">Glycoprotein</keyword>
<dbReference type="GO" id="GO:0042285">
    <property type="term" value="F:xylosyltransferase activity"/>
    <property type="evidence" value="ECO:0007669"/>
    <property type="project" value="UniProtKB-ARBA"/>
</dbReference>
<dbReference type="Ensembl" id="ENSSAUT00010014340.1">
    <property type="protein sequence ID" value="ENSSAUP00010013486.1"/>
    <property type="gene ID" value="ENSSAUG00010004519.1"/>
</dbReference>
<comment type="catalytic activity">
    <reaction evidence="18">
        <text>3-O-{beta-D-GlcA-(1-&gt;[3)-alpha-D-Xyl-(1-&gt;3)-beta-D-GlcA-(1-&gt;](n)-4)-beta-D-Xyl-(1-&gt;4)-Rib-ol-P-Rib-ol-P-3-beta-D-GalNAc-(1-&gt;3)-beta-D-GlcNAc-(1-&gt;4)-O-6-P-alpha-D-Man}-L-Thr-[protein] + UDP-alpha-D-xylose = 3-O-{(1-&gt;[3)-alpha-D-Xyl-(1-&gt;3)-beta-D-GlcA-(1-&gt;](n+1)-4)-beta-D-Xyl-(1-&gt;4)-Rib-ol-P-Rib-ol-P-3-beta-D-GalNAc-(1-&gt;3)-beta-D-GlcNAc-(1-&gt;4)-O-6-P-alpha-D-Man}-L-Thr-[protein] + UDP + H(+)</text>
        <dbReference type="Rhea" id="RHEA:68368"/>
        <dbReference type="Rhea" id="RHEA-COMP:17485"/>
        <dbReference type="Rhea" id="RHEA-COMP:17486"/>
        <dbReference type="ChEBI" id="CHEBI:15378"/>
        <dbReference type="ChEBI" id="CHEBI:57632"/>
        <dbReference type="ChEBI" id="CHEBI:58223"/>
        <dbReference type="ChEBI" id="CHEBI:177354"/>
        <dbReference type="ChEBI" id="CHEBI:177355"/>
    </reaction>
    <physiologicalReaction direction="left-to-right" evidence="18">
        <dbReference type="Rhea" id="RHEA:68369"/>
    </physiologicalReaction>
</comment>
<dbReference type="PANTHER" id="PTHR12270:SF23">
    <property type="entry name" value="XYLOSYL- AND GLUCURONYLTRANSFERASE LARGE2"/>
    <property type="match status" value="1"/>
</dbReference>
<reference evidence="21" key="3">
    <citation type="submission" date="2025-09" db="UniProtKB">
        <authorList>
            <consortium name="Ensembl"/>
        </authorList>
    </citation>
    <scope>IDENTIFICATION</scope>
</reference>
<gene>
    <name evidence="21" type="primary">LARGE2</name>
    <name evidence="21" type="synonym">large2</name>
</gene>
<dbReference type="Pfam" id="PF01501">
    <property type="entry name" value="Glyco_transf_8"/>
    <property type="match status" value="1"/>
</dbReference>
<dbReference type="InterPro" id="IPR029044">
    <property type="entry name" value="Nucleotide-diphossugar_trans"/>
</dbReference>
<evidence type="ECO:0000313" key="22">
    <source>
        <dbReference type="Proteomes" id="UP000472265"/>
    </source>
</evidence>
<evidence type="ECO:0000256" key="10">
    <source>
        <dbReference type="ARBA" id="ARBA00023034"/>
    </source>
</evidence>
<dbReference type="GO" id="GO:0035269">
    <property type="term" value="P:protein O-linked glycosylation via mannose"/>
    <property type="evidence" value="ECO:0007669"/>
    <property type="project" value="TreeGrafter"/>
</dbReference>
<evidence type="ECO:0000256" key="12">
    <source>
        <dbReference type="ARBA" id="ARBA00023180"/>
    </source>
</evidence>
<keyword evidence="22" id="KW-1185">Reference proteome</keyword>
<dbReference type="Proteomes" id="UP000472265">
    <property type="component" value="Chromosome 4"/>
</dbReference>
<keyword evidence="14" id="KW-0511">Multifunctional enzyme</keyword>
<comment type="similarity">
    <text evidence="15">In the N-terminal section; belongs to the glycosyltransferase 8 family.</text>
</comment>
<comment type="subcellular location">
    <subcellularLocation>
        <location evidence="2">Golgi apparatus membrane</location>
        <topology evidence="2">Single-pass type II membrane protein</topology>
    </subcellularLocation>
</comment>
<evidence type="ECO:0000256" key="8">
    <source>
        <dbReference type="ARBA" id="ARBA00022968"/>
    </source>
</evidence>
<evidence type="ECO:0000256" key="7">
    <source>
        <dbReference type="ARBA" id="ARBA00022723"/>
    </source>
</evidence>
<evidence type="ECO:0000256" key="2">
    <source>
        <dbReference type="ARBA" id="ARBA00004323"/>
    </source>
</evidence>
<proteinExistence type="inferred from homology"/>
<evidence type="ECO:0000256" key="4">
    <source>
        <dbReference type="ARBA" id="ARBA00022676"/>
    </source>
</evidence>
<dbReference type="GO" id="GO:0000139">
    <property type="term" value="C:Golgi membrane"/>
    <property type="evidence" value="ECO:0007669"/>
    <property type="project" value="UniProtKB-SubCell"/>
</dbReference>
<keyword evidence="6" id="KW-0812">Transmembrane</keyword>
<evidence type="ECO:0000256" key="19">
    <source>
        <dbReference type="ARBA" id="ARBA00049259"/>
    </source>
</evidence>
<comment type="pathway">
    <text evidence="3">Protein modification; protein glycosylation.</text>
</comment>
<dbReference type="OMA" id="LPCIWNV"/>
<name>A0A671UGI2_SPAAU</name>